<dbReference type="Proteomes" id="UP000800097">
    <property type="component" value="Unassembled WGS sequence"/>
</dbReference>
<sequence>MKYTTAILALAVGALALPQEASTITSAPVSAASVTFTPQQSCAMQCDPADVTCRAQCFGVARPNTSQVLETNECASKCDQGSGSPEDTKKYGECLLDCYAKYFPSTQTLTPGGNGNAAPTTTGTGANTPTGTNGQPTGSGSAAGSKPTGAANVNGVQLAGVGFAGFAGFVMALFAL</sequence>
<dbReference type="OrthoDB" id="5597238at2759"/>
<gene>
    <name evidence="4" type="ORF">EI97DRAFT_372856</name>
</gene>
<dbReference type="AlphaFoldDB" id="A0A6A6JQC2"/>
<feature type="region of interest" description="Disordered" evidence="1">
    <location>
        <begin position="110"/>
        <end position="146"/>
    </location>
</feature>
<evidence type="ECO:0000313" key="5">
    <source>
        <dbReference type="Proteomes" id="UP000800097"/>
    </source>
</evidence>
<evidence type="ECO:0000256" key="3">
    <source>
        <dbReference type="SAM" id="SignalP"/>
    </source>
</evidence>
<feature type="compositionally biased region" description="Low complexity" evidence="1">
    <location>
        <begin position="116"/>
        <end position="140"/>
    </location>
</feature>
<dbReference type="EMBL" id="ML986488">
    <property type="protein sequence ID" value="KAF2278098.1"/>
    <property type="molecule type" value="Genomic_DNA"/>
</dbReference>
<accession>A0A6A6JQC2</accession>
<keyword evidence="5" id="KW-1185">Reference proteome</keyword>
<evidence type="ECO:0000313" key="4">
    <source>
        <dbReference type="EMBL" id="KAF2278098.1"/>
    </source>
</evidence>
<keyword evidence="2" id="KW-0472">Membrane</keyword>
<feature type="transmembrane region" description="Helical" evidence="2">
    <location>
        <begin position="155"/>
        <end position="175"/>
    </location>
</feature>
<dbReference type="RefSeq" id="XP_033655637.1">
    <property type="nucleotide sequence ID" value="XM_033795376.1"/>
</dbReference>
<keyword evidence="2" id="KW-0812">Transmembrane</keyword>
<keyword evidence="3" id="KW-0732">Signal</keyword>
<dbReference type="GeneID" id="54548551"/>
<evidence type="ECO:0000256" key="1">
    <source>
        <dbReference type="SAM" id="MobiDB-lite"/>
    </source>
</evidence>
<keyword evidence="2" id="KW-1133">Transmembrane helix</keyword>
<proteinExistence type="predicted"/>
<name>A0A6A6JQC2_WESOR</name>
<reference evidence="4" key="1">
    <citation type="journal article" date="2020" name="Stud. Mycol.">
        <title>101 Dothideomycetes genomes: a test case for predicting lifestyles and emergence of pathogens.</title>
        <authorList>
            <person name="Haridas S."/>
            <person name="Albert R."/>
            <person name="Binder M."/>
            <person name="Bloem J."/>
            <person name="Labutti K."/>
            <person name="Salamov A."/>
            <person name="Andreopoulos B."/>
            <person name="Baker S."/>
            <person name="Barry K."/>
            <person name="Bills G."/>
            <person name="Bluhm B."/>
            <person name="Cannon C."/>
            <person name="Castanera R."/>
            <person name="Culley D."/>
            <person name="Daum C."/>
            <person name="Ezra D."/>
            <person name="Gonzalez J."/>
            <person name="Henrissat B."/>
            <person name="Kuo A."/>
            <person name="Liang C."/>
            <person name="Lipzen A."/>
            <person name="Lutzoni F."/>
            <person name="Magnuson J."/>
            <person name="Mondo S."/>
            <person name="Nolan M."/>
            <person name="Ohm R."/>
            <person name="Pangilinan J."/>
            <person name="Park H.-J."/>
            <person name="Ramirez L."/>
            <person name="Alfaro M."/>
            <person name="Sun H."/>
            <person name="Tritt A."/>
            <person name="Yoshinaga Y."/>
            <person name="Zwiers L.-H."/>
            <person name="Turgeon B."/>
            <person name="Goodwin S."/>
            <person name="Spatafora J."/>
            <person name="Crous P."/>
            <person name="Grigoriev I."/>
        </authorList>
    </citation>
    <scope>NUCLEOTIDE SEQUENCE</scope>
    <source>
        <strain evidence="4">CBS 379.55</strain>
    </source>
</reference>
<evidence type="ECO:0000256" key="2">
    <source>
        <dbReference type="SAM" id="Phobius"/>
    </source>
</evidence>
<feature type="chain" id="PRO_5025375728" evidence="3">
    <location>
        <begin position="17"/>
        <end position="176"/>
    </location>
</feature>
<protein>
    <submittedName>
        <fullName evidence="4">Uncharacterized protein</fullName>
    </submittedName>
</protein>
<feature type="signal peptide" evidence="3">
    <location>
        <begin position="1"/>
        <end position="16"/>
    </location>
</feature>
<organism evidence="4 5">
    <name type="scientific">Westerdykella ornata</name>
    <dbReference type="NCBI Taxonomy" id="318751"/>
    <lineage>
        <taxon>Eukaryota</taxon>
        <taxon>Fungi</taxon>
        <taxon>Dikarya</taxon>
        <taxon>Ascomycota</taxon>
        <taxon>Pezizomycotina</taxon>
        <taxon>Dothideomycetes</taxon>
        <taxon>Pleosporomycetidae</taxon>
        <taxon>Pleosporales</taxon>
        <taxon>Sporormiaceae</taxon>
        <taxon>Westerdykella</taxon>
    </lineage>
</organism>